<evidence type="ECO:0000313" key="2">
    <source>
        <dbReference type="Proteomes" id="UP000326380"/>
    </source>
</evidence>
<organism evidence="1 2">
    <name type="scientific">Hymenobacter busanensis</name>
    <dbReference type="NCBI Taxonomy" id="2607656"/>
    <lineage>
        <taxon>Bacteria</taxon>
        <taxon>Pseudomonadati</taxon>
        <taxon>Bacteroidota</taxon>
        <taxon>Cytophagia</taxon>
        <taxon>Cytophagales</taxon>
        <taxon>Hymenobacteraceae</taxon>
        <taxon>Hymenobacter</taxon>
    </lineage>
</organism>
<reference evidence="1 2" key="1">
    <citation type="submission" date="2019-09" db="EMBL/GenBank/DDBJ databases">
        <title>Genome sequence of Hymenobacter sp. M3.</title>
        <authorList>
            <person name="Srinivasan S."/>
        </authorList>
    </citation>
    <scope>NUCLEOTIDE SEQUENCE [LARGE SCALE GENOMIC DNA]</scope>
    <source>
        <strain evidence="1 2">M3</strain>
    </source>
</reference>
<keyword evidence="2" id="KW-1185">Reference proteome</keyword>
<dbReference type="RefSeq" id="WP_151080457.1">
    <property type="nucleotide sequence ID" value="NZ_CP047647.1"/>
</dbReference>
<dbReference type="EMBL" id="VTWU01000007">
    <property type="protein sequence ID" value="KAA9327227.1"/>
    <property type="molecule type" value="Genomic_DNA"/>
</dbReference>
<evidence type="ECO:0000313" key="1">
    <source>
        <dbReference type="EMBL" id="KAA9327227.1"/>
    </source>
</evidence>
<dbReference type="AlphaFoldDB" id="A0A7L4ZSM7"/>
<accession>A0A7L4ZSM7</accession>
<protein>
    <submittedName>
        <fullName evidence="1">Uncharacterized protein</fullName>
    </submittedName>
</protein>
<sequence length="163" mass="18640">MKHLQEEFYAVFDNKRVSRHDSFELARNAAVAYVLKAYITHGTKNTCGQNWAQHFEVFDLAGKATGFGNSKWTTGAHWGSATNYFPDRIYFDLIDPRGIVRQLHTEPANISASNTVYLISKALTQVSKFDSWEAYDLTHENLQLKERIAKLTEENKRLKALLA</sequence>
<proteinExistence type="predicted"/>
<comment type="caution">
    <text evidence="1">The sequence shown here is derived from an EMBL/GenBank/DDBJ whole genome shotgun (WGS) entry which is preliminary data.</text>
</comment>
<gene>
    <name evidence="1" type="ORF">F0P96_18515</name>
</gene>
<dbReference type="Proteomes" id="UP000326380">
    <property type="component" value="Unassembled WGS sequence"/>
</dbReference>
<name>A0A7L4ZSM7_9BACT</name>